<dbReference type="InterPro" id="IPR015919">
    <property type="entry name" value="Cadherin-like_sf"/>
</dbReference>
<gene>
    <name evidence="3" type="ORF">C3729_13150</name>
</gene>
<dbReference type="SUPFAM" id="SSF49373">
    <property type="entry name" value="Invasin/intimin cell-adhesion fragments"/>
    <property type="match status" value="2"/>
</dbReference>
<dbReference type="Pfam" id="PF05345">
    <property type="entry name" value="He_PIG"/>
    <property type="match status" value="1"/>
</dbReference>
<dbReference type="GO" id="GO:0016020">
    <property type="term" value="C:membrane"/>
    <property type="evidence" value="ECO:0007669"/>
    <property type="project" value="InterPro"/>
</dbReference>
<dbReference type="InterPro" id="IPR013783">
    <property type="entry name" value="Ig-like_fold"/>
</dbReference>
<reference evidence="3 4" key="1">
    <citation type="submission" date="2018-02" db="EMBL/GenBank/DDBJ databases">
        <title>Draft genome sequence of bacterial isolates from marine environment.</title>
        <authorList>
            <person name="Singh S.K."/>
            <person name="Hill R."/>
            <person name="Major S."/>
            <person name="Cai H."/>
            <person name="Li Y."/>
        </authorList>
    </citation>
    <scope>NUCLEOTIDE SEQUENCE [LARGE SCALE GENOMIC DNA]</scope>
    <source>
        <strain evidence="3 4">IMET F</strain>
    </source>
</reference>
<evidence type="ECO:0000259" key="2">
    <source>
        <dbReference type="Pfam" id="PF18657"/>
    </source>
</evidence>
<evidence type="ECO:0000313" key="4">
    <source>
        <dbReference type="Proteomes" id="UP000238565"/>
    </source>
</evidence>
<dbReference type="InterPro" id="IPR041248">
    <property type="entry name" value="YDG"/>
</dbReference>
<accession>A0A2S7I1U4</accession>
<dbReference type="Proteomes" id="UP000238565">
    <property type="component" value="Unassembled WGS sequence"/>
</dbReference>
<protein>
    <recommendedName>
        <fullName evidence="2">YDG domain-containing protein</fullName>
    </recommendedName>
</protein>
<dbReference type="Pfam" id="PF18657">
    <property type="entry name" value="YDG"/>
    <property type="match status" value="1"/>
</dbReference>
<dbReference type="GO" id="GO:0005509">
    <property type="term" value="F:calcium ion binding"/>
    <property type="evidence" value="ECO:0007669"/>
    <property type="project" value="InterPro"/>
</dbReference>
<dbReference type="AlphaFoldDB" id="A0A2S7I1U4"/>
<dbReference type="InterPro" id="IPR008964">
    <property type="entry name" value="Invasin/intimin_cell_adhesion"/>
</dbReference>
<feature type="compositionally biased region" description="Low complexity" evidence="1">
    <location>
        <begin position="106"/>
        <end position="128"/>
    </location>
</feature>
<evidence type="ECO:0000313" key="3">
    <source>
        <dbReference type="EMBL" id="PPZ90465.1"/>
    </source>
</evidence>
<sequence>MASTATKTTADAPYTLTQNASSGLAITYASSNPAVATISGNTVTIVGVGTTTITANQAGNENYNAAPQVTQTLTVTQGSTVLAGWDFFGQSSPATFAATTYNSNLNNSSSQSSLTRGTGAASSTGSNSFRTTGFQNNGISTSNTDYFEVKMQSVSGKKLTLTKIDANLIGTSSFYATPGVTSQFAYSLDGTNFTLIGSPLTTTSLSISFDLSAVSALQNVPSDKTVTIRYYASGQTNTGGWGFSSPTSGTNGLAISGYTESIPAPVITSSLTASGKVGTSFNYNITASNTPSSYSATGLPTGLSINATTGVISGTPTVAGNFDVTIGATNPTGTGTKTLVLTIAKADQTITFGSLSAKTYGDSSFALTGTSSSGLGLTYSSSDTNVATVSGSTVTIVGTGSITITASQSGDDNHNAATSVDQVLTINKKSLTIKGLSAENKTFDGTTAATLTGTPVLNGVVGSDDV</sequence>
<feature type="non-terminal residue" evidence="3">
    <location>
        <position position="466"/>
    </location>
</feature>
<dbReference type="EMBL" id="PTPZ01000018">
    <property type="protein sequence ID" value="PPZ90465.1"/>
    <property type="molecule type" value="Genomic_DNA"/>
</dbReference>
<comment type="caution">
    <text evidence="3">The sequence shown here is derived from an EMBL/GenBank/DDBJ whole genome shotgun (WGS) entry which is preliminary data.</text>
</comment>
<feature type="domain" description="YDG" evidence="2">
    <location>
        <begin position="428"/>
        <end position="466"/>
    </location>
</feature>
<feature type="region of interest" description="Disordered" evidence="1">
    <location>
        <begin position="106"/>
        <end position="136"/>
    </location>
</feature>
<dbReference type="Gene3D" id="2.60.40.10">
    <property type="entry name" value="Immunoglobulins"/>
    <property type="match status" value="1"/>
</dbReference>
<proteinExistence type="predicted"/>
<dbReference type="Gene3D" id="2.60.40.1080">
    <property type="match status" value="2"/>
</dbReference>
<organism evidence="3 4">
    <name type="scientific">Cloacibacterium normanense</name>
    <dbReference type="NCBI Taxonomy" id="237258"/>
    <lineage>
        <taxon>Bacteria</taxon>
        <taxon>Pseudomonadati</taxon>
        <taxon>Bacteroidota</taxon>
        <taxon>Flavobacteriia</taxon>
        <taxon>Flavobacteriales</taxon>
        <taxon>Weeksellaceae</taxon>
    </lineage>
</organism>
<name>A0A2S7I1U4_9FLAO</name>
<evidence type="ECO:0000256" key="1">
    <source>
        <dbReference type="SAM" id="MobiDB-lite"/>
    </source>
</evidence>
<dbReference type="SUPFAM" id="SSF49313">
    <property type="entry name" value="Cadherin-like"/>
    <property type="match status" value="1"/>
</dbReference>